<dbReference type="Proteomes" id="UP000735302">
    <property type="component" value="Unassembled WGS sequence"/>
</dbReference>
<proteinExistence type="predicted"/>
<keyword evidence="1" id="KW-1133">Transmembrane helix</keyword>
<protein>
    <submittedName>
        <fullName evidence="2">Craniofacial development protein 2-like</fullName>
    </submittedName>
</protein>
<organism evidence="2 3">
    <name type="scientific">Plakobranchus ocellatus</name>
    <dbReference type="NCBI Taxonomy" id="259542"/>
    <lineage>
        <taxon>Eukaryota</taxon>
        <taxon>Metazoa</taxon>
        <taxon>Spiralia</taxon>
        <taxon>Lophotrochozoa</taxon>
        <taxon>Mollusca</taxon>
        <taxon>Gastropoda</taxon>
        <taxon>Heterobranchia</taxon>
        <taxon>Euthyneura</taxon>
        <taxon>Panpulmonata</taxon>
        <taxon>Sacoglossa</taxon>
        <taxon>Placobranchoidea</taxon>
        <taxon>Plakobranchidae</taxon>
        <taxon>Plakobranchus</taxon>
    </lineage>
</organism>
<gene>
    <name evidence="2" type="ORF">PoB_003238500</name>
</gene>
<accession>A0AAV4AGJ5</accession>
<comment type="caution">
    <text evidence="2">The sequence shown here is derived from an EMBL/GenBank/DDBJ whole genome shotgun (WGS) entry which is preliminary data.</text>
</comment>
<feature type="transmembrane region" description="Helical" evidence="1">
    <location>
        <begin position="6"/>
        <end position="25"/>
    </location>
</feature>
<reference evidence="2 3" key="1">
    <citation type="journal article" date="2021" name="Elife">
        <title>Chloroplast acquisition without the gene transfer in kleptoplastic sea slugs, Plakobranchus ocellatus.</title>
        <authorList>
            <person name="Maeda T."/>
            <person name="Takahashi S."/>
            <person name="Yoshida T."/>
            <person name="Shimamura S."/>
            <person name="Takaki Y."/>
            <person name="Nagai Y."/>
            <person name="Toyoda A."/>
            <person name="Suzuki Y."/>
            <person name="Arimoto A."/>
            <person name="Ishii H."/>
            <person name="Satoh N."/>
            <person name="Nishiyama T."/>
            <person name="Hasebe M."/>
            <person name="Maruyama T."/>
            <person name="Minagawa J."/>
            <person name="Obokata J."/>
            <person name="Shigenobu S."/>
        </authorList>
    </citation>
    <scope>NUCLEOTIDE SEQUENCE [LARGE SCALE GENOMIC DNA]</scope>
</reference>
<feature type="transmembrane region" description="Helical" evidence="1">
    <location>
        <begin position="32"/>
        <end position="48"/>
    </location>
</feature>
<evidence type="ECO:0000313" key="3">
    <source>
        <dbReference type="Proteomes" id="UP000735302"/>
    </source>
</evidence>
<name>A0AAV4AGJ5_9GAST</name>
<keyword evidence="3" id="KW-1185">Reference proteome</keyword>
<sequence length="196" mass="22117">MSSQWSSSSVLQVMTGMYFVSLAAFNGDGEKVVIAVLWVFIGVAIFNVRSCPPNRKSCKYLGKTIKHRSLAYTTSQPCDVYECYDGKLSSYSRQCSFQDKCYDVGYILEVKNFKFKCEIGKENEIDFKPLKDVEVEKFYEEIEQAKGYLKSKDIIVIMGDFNAKVGDERVEDVVGPSGIGNVNERGSRLIGWCQVN</sequence>
<evidence type="ECO:0000256" key="1">
    <source>
        <dbReference type="SAM" id="Phobius"/>
    </source>
</evidence>
<dbReference type="InterPro" id="IPR036691">
    <property type="entry name" value="Endo/exonu/phosph_ase_sf"/>
</dbReference>
<evidence type="ECO:0000313" key="2">
    <source>
        <dbReference type="EMBL" id="GFO05880.1"/>
    </source>
</evidence>
<dbReference type="AlphaFoldDB" id="A0AAV4AGJ5"/>
<dbReference type="Gene3D" id="3.60.10.10">
    <property type="entry name" value="Endonuclease/exonuclease/phosphatase"/>
    <property type="match status" value="1"/>
</dbReference>
<dbReference type="EMBL" id="BLXT01003754">
    <property type="protein sequence ID" value="GFO05880.1"/>
    <property type="molecule type" value="Genomic_DNA"/>
</dbReference>
<keyword evidence="1" id="KW-0812">Transmembrane</keyword>
<keyword evidence="1" id="KW-0472">Membrane</keyword>